<organism evidence="4">
    <name type="scientific">Cutibacterium acnes</name>
    <name type="common">Propionibacterium acnes</name>
    <dbReference type="NCBI Taxonomy" id="1747"/>
    <lineage>
        <taxon>Bacteria</taxon>
        <taxon>Bacillati</taxon>
        <taxon>Actinomycetota</taxon>
        <taxon>Actinomycetes</taxon>
        <taxon>Propionibacteriales</taxon>
        <taxon>Propionibacteriaceae</taxon>
        <taxon>Cutibacterium</taxon>
    </lineage>
</organism>
<evidence type="ECO:0000313" key="4">
    <source>
        <dbReference type="EMBL" id="BBJ25226.1"/>
    </source>
</evidence>
<feature type="domain" description="MobA/VirD2-like nuclease" evidence="3">
    <location>
        <begin position="20"/>
        <end position="158"/>
    </location>
</feature>
<name>A0A5K7U710_CUTAC</name>
<sequence length="569" mass="62899">MMAVVKMGQIKTTPAKALAYITRPDATQDGVWVSTNAAVIDPGDWRAVARQFTDTSERVGVTSQREGSVLAHHVIQSFKPGEKVTAEQAHQLGVQLAEKITGGEHEYVIATHLDKGHIHNHIIFNATNMETGRKFRCQKDTIGRIRGLSDALCREAGLSVLPAPARASGRSFGDIYNVLRGRSTKELLRVEIDKAAARAGTWTEFERALELAGIETRRRGGQNGTVSFREESMGRSVRDWRLGEAYTEESIMARLSRSAVNRISVDQSMIVGETRQTMTVHVPGTGRHLRMTVAKKQVVRHGRNVRIYLPVDDRHVLADRKGNLAATVTTGGLYKWFAEPDVAGLGKQKDVKSSDALQVKTWRESLGDLQELQERVNAKSRWLSRTGGDIDQALVQATGRLTETRLGFQTKLVAATDLMANGDDRGGNLAVLQADLRITEREIHQLKNDVRALTALTREESKMSIADKIERGVAARRRTEARSAEETAQRQRYADQAGDRETPGHLVSRDGEADAQEVRVEDQRHDRDGGTGRDTGMTLGERIEAEVQRRREARGDGLGAGDDRGGRSR</sequence>
<evidence type="ECO:0000259" key="3">
    <source>
        <dbReference type="Pfam" id="PF03432"/>
    </source>
</evidence>
<dbReference type="AlphaFoldDB" id="A0A5K7U710"/>
<dbReference type="InterPro" id="IPR005094">
    <property type="entry name" value="Endonuclease_MobA/VirD2"/>
</dbReference>
<keyword evidence="1" id="KW-0175">Coiled coil</keyword>
<keyword evidence="4" id="KW-0614">Plasmid</keyword>
<accession>A0A5K7U710</accession>
<protein>
    <submittedName>
        <fullName evidence="4">Relaxase of type IV secretion system</fullName>
    </submittedName>
</protein>
<feature type="region of interest" description="Disordered" evidence="2">
    <location>
        <begin position="473"/>
        <end position="569"/>
    </location>
</feature>
<gene>
    <name evidence="4" type="primary">virD2</name>
    <name evidence="4" type="synonym">traI</name>
</gene>
<reference evidence="4" key="1">
    <citation type="submission" date="2019-03" db="EMBL/GenBank/DDBJ databases">
        <title>Identification of a transferable multidrug resistance plasmid carrying novel macrolide-clindamycin resistance gene erm(50) in Cutibacterium acnes.</title>
        <authorList>
            <person name="Aoki S."/>
            <person name="Nakase K."/>
            <person name="Nakaminami H."/>
            <person name="Wajima T."/>
            <person name="Hayashi N."/>
            <person name="Noguchi N."/>
        </authorList>
    </citation>
    <scope>NUCLEOTIDE SEQUENCE</scope>
    <source>
        <strain evidence="4">TP-CU389</strain>
        <plasmid evidence="4">pTZC1</plasmid>
    </source>
</reference>
<feature type="compositionally biased region" description="Basic and acidic residues" evidence="2">
    <location>
        <begin position="541"/>
        <end position="569"/>
    </location>
</feature>
<evidence type="ECO:0000256" key="2">
    <source>
        <dbReference type="SAM" id="MobiDB-lite"/>
    </source>
</evidence>
<dbReference type="EMBL" id="LC473083">
    <property type="protein sequence ID" value="BBJ25226.1"/>
    <property type="molecule type" value="Genomic_DNA"/>
</dbReference>
<feature type="compositionally biased region" description="Basic and acidic residues" evidence="2">
    <location>
        <begin position="473"/>
        <end position="531"/>
    </location>
</feature>
<feature type="coiled-coil region" evidence="1">
    <location>
        <begin position="429"/>
        <end position="456"/>
    </location>
</feature>
<dbReference type="Pfam" id="PF03432">
    <property type="entry name" value="Relaxase"/>
    <property type="match status" value="1"/>
</dbReference>
<proteinExistence type="predicted"/>
<evidence type="ECO:0000256" key="1">
    <source>
        <dbReference type="SAM" id="Coils"/>
    </source>
</evidence>
<geneLocation type="plasmid" evidence="4">
    <name>pTZC1</name>
</geneLocation>